<evidence type="ECO:0000313" key="3">
    <source>
        <dbReference type="Proteomes" id="UP000004691"/>
    </source>
</evidence>
<dbReference type="OrthoDB" id="513524at2"/>
<dbReference type="PANTHER" id="PTHR40630:SF1">
    <property type="entry name" value="DNA-BINDING PROTEIN"/>
    <property type="match status" value="1"/>
</dbReference>
<evidence type="ECO:0000313" key="2">
    <source>
        <dbReference type="EMBL" id="EID52311.1"/>
    </source>
</evidence>
<organism evidence="2 3">
    <name type="scientific">Saccharomonospora xinjiangensis XJ-54</name>
    <dbReference type="NCBI Taxonomy" id="882086"/>
    <lineage>
        <taxon>Bacteria</taxon>
        <taxon>Bacillati</taxon>
        <taxon>Actinomycetota</taxon>
        <taxon>Actinomycetes</taxon>
        <taxon>Pseudonocardiales</taxon>
        <taxon>Pseudonocardiaceae</taxon>
        <taxon>Saccharomonospora</taxon>
    </lineage>
</organism>
<keyword evidence="3" id="KW-1185">Reference proteome</keyword>
<evidence type="ECO:0000256" key="1">
    <source>
        <dbReference type="SAM" id="MobiDB-lite"/>
    </source>
</evidence>
<dbReference type="Pfam" id="PF11338">
    <property type="entry name" value="DUF3140"/>
    <property type="match status" value="1"/>
</dbReference>
<dbReference type="Proteomes" id="UP000004691">
    <property type="component" value="Unassembled WGS sequence"/>
</dbReference>
<gene>
    <name evidence="2" type="ORF">SacxiDRAFT_0022</name>
</gene>
<reference evidence="2 3" key="1">
    <citation type="submission" date="2012-01" db="EMBL/GenBank/DDBJ databases">
        <title>Improved High-Quality Draft sequence of Saccharomonospora xinjiangensis XJ-54.</title>
        <authorList>
            <consortium name="US DOE Joint Genome Institute"/>
            <person name="Lucas S."/>
            <person name="Han J."/>
            <person name="Lapidus A."/>
            <person name="Cheng J.-F."/>
            <person name="Goodwin L."/>
            <person name="Pitluck S."/>
            <person name="Peters L."/>
            <person name="Mikhailova N."/>
            <person name="Teshima H."/>
            <person name="Detter J.C."/>
            <person name="Han C."/>
            <person name="Tapia R."/>
            <person name="Land M."/>
            <person name="Hauser L."/>
            <person name="Kyrpides N."/>
            <person name="Ivanova N."/>
            <person name="Pagani I."/>
            <person name="Brambilla E.-M."/>
            <person name="Klenk H.-P."/>
            <person name="Woyke T."/>
        </authorList>
    </citation>
    <scope>NUCLEOTIDE SEQUENCE [LARGE SCALE GENOMIC DNA]</scope>
    <source>
        <strain evidence="2 3">XJ-54</strain>
    </source>
</reference>
<dbReference type="AlphaFoldDB" id="I0UWQ8"/>
<feature type="region of interest" description="Disordered" evidence="1">
    <location>
        <begin position="29"/>
        <end position="52"/>
    </location>
</feature>
<evidence type="ECO:0008006" key="4">
    <source>
        <dbReference type="Google" id="ProtNLM"/>
    </source>
</evidence>
<dbReference type="HOGENOM" id="CLU_150609_1_0_11"/>
<proteinExistence type="predicted"/>
<accession>I0UWQ8</accession>
<protein>
    <recommendedName>
        <fullName evidence="4">DNA-binding protein</fullName>
    </recommendedName>
</protein>
<name>I0UWQ8_9PSEU</name>
<dbReference type="InterPro" id="IPR021487">
    <property type="entry name" value="DUF3140"/>
</dbReference>
<dbReference type="PANTHER" id="PTHR40630">
    <property type="entry name" value="POSSIBLE DNA-BINDING PROTEIN"/>
    <property type="match status" value="1"/>
</dbReference>
<dbReference type="RefSeq" id="WP_006236400.1">
    <property type="nucleotide sequence ID" value="NZ_JH636049.1"/>
</dbReference>
<sequence length="111" mass="12481">MGADAVDAIWDDWNDAVNMTAEELERWLATPESHGVGDKSAGSESTGHRSGRRIVRLLRADRADLGEDDAAHMRKVVGYVRRHLAQRPDGDVTDTPWRYSLMNWGHDPLKD</sequence>
<dbReference type="STRING" id="882086.SacxiDRAFT_0022"/>
<dbReference type="EMBL" id="JH636049">
    <property type="protein sequence ID" value="EID52311.1"/>
    <property type="molecule type" value="Genomic_DNA"/>
</dbReference>
<dbReference type="eggNOG" id="ENOG5032S3Z">
    <property type="taxonomic scope" value="Bacteria"/>
</dbReference>